<keyword evidence="5" id="KW-1185">Reference proteome</keyword>
<feature type="DNA-binding region" description="H-T-H motif" evidence="2">
    <location>
        <begin position="18"/>
        <end position="37"/>
    </location>
</feature>
<accession>A0A4R5CJH5</accession>
<evidence type="ECO:0000256" key="1">
    <source>
        <dbReference type="ARBA" id="ARBA00023125"/>
    </source>
</evidence>
<proteinExistence type="predicted"/>
<evidence type="ECO:0000259" key="3">
    <source>
        <dbReference type="PROSITE" id="PS50977"/>
    </source>
</evidence>
<evidence type="ECO:0000256" key="2">
    <source>
        <dbReference type="PROSITE-ProRule" id="PRU00335"/>
    </source>
</evidence>
<comment type="caution">
    <text evidence="4">The sequence shown here is derived from an EMBL/GenBank/DDBJ whole genome shotgun (WGS) entry which is preliminary data.</text>
</comment>
<reference evidence="4 5" key="1">
    <citation type="submission" date="2019-03" db="EMBL/GenBank/DDBJ databases">
        <title>Draft genome sequences of novel Actinobacteria.</title>
        <authorList>
            <person name="Sahin N."/>
            <person name="Ay H."/>
            <person name="Saygin H."/>
        </authorList>
    </citation>
    <scope>NUCLEOTIDE SEQUENCE [LARGE SCALE GENOMIC DNA]</scope>
    <source>
        <strain evidence="4 5">5K138</strain>
    </source>
</reference>
<feature type="domain" description="HTH tetR-type" evidence="3">
    <location>
        <begin position="1"/>
        <end position="55"/>
    </location>
</feature>
<dbReference type="GO" id="GO:0000976">
    <property type="term" value="F:transcription cis-regulatory region binding"/>
    <property type="evidence" value="ECO:0007669"/>
    <property type="project" value="TreeGrafter"/>
</dbReference>
<dbReference type="InterPro" id="IPR050109">
    <property type="entry name" value="HTH-type_TetR-like_transc_reg"/>
</dbReference>
<dbReference type="SUPFAM" id="SSF46689">
    <property type="entry name" value="Homeodomain-like"/>
    <property type="match status" value="1"/>
</dbReference>
<dbReference type="PANTHER" id="PTHR30055">
    <property type="entry name" value="HTH-TYPE TRANSCRIPTIONAL REGULATOR RUTR"/>
    <property type="match status" value="1"/>
</dbReference>
<sequence>MIDEAVALIAEQGIHGFSIAEASRRVGVTSAAPYRHFSDRDELVAAATQGYASLLLDGTWGTGDDAVEAAVSRASAAAAALAAGWPR</sequence>
<dbReference type="Pfam" id="PF00440">
    <property type="entry name" value="TetR_N"/>
    <property type="match status" value="1"/>
</dbReference>
<dbReference type="PRINTS" id="PR00455">
    <property type="entry name" value="HTHTETR"/>
</dbReference>
<dbReference type="PROSITE" id="PS50977">
    <property type="entry name" value="HTH_TETR_2"/>
    <property type="match status" value="1"/>
</dbReference>
<dbReference type="InterPro" id="IPR009057">
    <property type="entry name" value="Homeodomain-like_sf"/>
</dbReference>
<dbReference type="GO" id="GO:0003700">
    <property type="term" value="F:DNA-binding transcription factor activity"/>
    <property type="evidence" value="ECO:0007669"/>
    <property type="project" value="TreeGrafter"/>
</dbReference>
<dbReference type="InterPro" id="IPR001647">
    <property type="entry name" value="HTH_TetR"/>
</dbReference>
<dbReference type="InParanoid" id="A0A4R5CJH5"/>
<evidence type="ECO:0000313" key="4">
    <source>
        <dbReference type="EMBL" id="TDE00429.1"/>
    </source>
</evidence>
<dbReference type="AlphaFoldDB" id="A0A4R5CJH5"/>
<dbReference type="Gene3D" id="1.10.357.10">
    <property type="entry name" value="Tetracycline Repressor, domain 2"/>
    <property type="match status" value="1"/>
</dbReference>
<dbReference type="Proteomes" id="UP000294739">
    <property type="component" value="Unassembled WGS sequence"/>
</dbReference>
<name>A0A4R5CJH5_9ACTN</name>
<gene>
    <name evidence="4" type="ORF">E1269_25540</name>
</gene>
<dbReference type="OrthoDB" id="3173376at2"/>
<dbReference type="PANTHER" id="PTHR30055:SF220">
    <property type="entry name" value="TETR-FAMILY REGULATORY PROTEIN"/>
    <property type="match status" value="1"/>
</dbReference>
<keyword evidence="1 2" id="KW-0238">DNA-binding</keyword>
<protein>
    <submittedName>
        <fullName evidence="4">TetR/AcrR family transcriptional regulator</fullName>
    </submittedName>
</protein>
<evidence type="ECO:0000313" key="5">
    <source>
        <dbReference type="Proteomes" id="UP000294739"/>
    </source>
</evidence>
<organism evidence="4 5">
    <name type="scientific">Jiangella asiatica</name>
    <dbReference type="NCBI Taxonomy" id="2530372"/>
    <lineage>
        <taxon>Bacteria</taxon>
        <taxon>Bacillati</taxon>
        <taxon>Actinomycetota</taxon>
        <taxon>Actinomycetes</taxon>
        <taxon>Jiangellales</taxon>
        <taxon>Jiangellaceae</taxon>
        <taxon>Jiangella</taxon>
    </lineage>
</organism>
<dbReference type="EMBL" id="SMKZ01000050">
    <property type="protein sequence ID" value="TDE00429.1"/>
    <property type="molecule type" value="Genomic_DNA"/>
</dbReference>